<accession>A0A224YG24</accession>
<reference evidence="1" key="1">
    <citation type="journal article" date="2017" name="Parasit. Vectors">
        <title>Sialotranscriptomics of Rhipicephalus zambeziensis reveals intricate expression profiles of secretory proteins and suggests tight temporal transcriptional regulation during blood-feeding.</title>
        <authorList>
            <person name="de Castro M.H."/>
            <person name="de Klerk D."/>
            <person name="Pienaar R."/>
            <person name="Rees D.J.G."/>
            <person name="Mans B.J."/>
        </authorList>
    </citation>
    <scope>NUCLEOTIDE SEQUENCE</scope>
    <source>
        <tissue evidence="1">Salivary glands</tissue>
    </source>
</reference>
<name>A0A224YG24_9ACAR</name>
<organism evidence="1">
    <name type="scientific">Rhipicephalus zambeziensis</name>
    <dbReference type="NCBI Taxonomy" id="60191"/>
    <lineage>
        <taxon>Eukaryota</taxon>
        <taxon>Metazoa</taxon>
        <taxon>Ecdysozoa</taxon>
        <taxon>Arthropoda</taxon>
        <taxon>Chelicerata</taxon>
        <taxon>Arachnida</taxon>
        <taxon>Acari</taxon>
        <taxon>Parasitiformes</taxon>
        <taxon>Ixodida</taxon>
        <taxon>Ixodoidea</taxon>
        <taxon>Ixodidae</taxon>
        <taxon>Rhipicephalinae</taxon>
        <taxon>Rhipicephalus</taxon>
        <taxon>Rhipicephalus</taxon>
    </lineage>
</organism>
<proteinExistence type="predicted"/>
<evidence type="ECO:0000313" key="1">
    <source>
        <dbReference type="EMBL" id="MAA12710.1"/>
    </source>
</evidence>
<protein>
    <submittedName>
        <fullName evidence="1">Uncharacterized protein</fullName>
    </submittedName>
</protein>
<dbReference type="EMBL" id="GFPF01001564">
    <property type="protein sequence ID" value="MAA12710.1"/>
    <property type="molecule type" value="Transcribed_RNA"/>
</dbReference>
<sequence>MHRVVEGASSQNNKDIEKESTLRIFLLRAVRFLAPRVQCRCTRMFRLPFCYGIRCIRRVSSIVSKRVRVWCSSVCFGAVEGQMLQTLQAHTSKLEWRLPSMTVLFRHGTFTSSKENPCQMYVSILSLFFSVHAA</sequence>
<dbReference type="AlphaFoldDB" id="A0A224YG24"/>